<dbReference type="SUPFAM" id="SSF56645">
    <property type="entry name" value="Acyl-CoA dehydrogenase NM domain-like"/>
    <property type="match status" value="1"/>
</dbReference>
<dbReference type="InterPro" id="IPR046373">
    <property type="entry name" value="Acyl-CoA_Oxase/DH_mid-dom_sf"/>
</dbReference>
<dbReference type="Gene3D" id="1.10.540.10">
    <property type="entry name" value="Acyl-CoA dehydrogenase/oxidase, N-terminal domain"/>
    <property type="match status" value="1"/>
</dbReference>
<evidence type="ECO:0000256" key="1">
    <source>
        <dbReference type="ARBA" id="ARBA00001974"/>
    </source>
</evidence>
<comment type="cofactor">
    <cofactor evidence="1">
        <name>FAD</name>
        <dbReference type="ChEBI" id="CHEBI:57692"/>
    </cofactor>
</comment>
<feature type="domain" description="Acyl-CoA dehydrogenase/oxidase N-terminal" evidence="15">
    <location>
        <begin position="6"/>
        <end position="115"/>
    </location>
</feature>
<dbReference type="GO" id="GO:0016787">
    <property type="term" value="F:hydrolase activity"/>
    <property type="evidence" value="ECO:0007669"/>
    <property type="project" value="UniProtKB-KW"/>
</dbReference>
<evidence type="ECO:0000256" key="5">
    <source>
        <dbReference type="ARBA" id="ARBA00022827"/>
    </source>
</evidence>
<proteinExistence type="inferred from homology"/>
<evidence type="ECO:0000256" key="12">
    <source>
        <dbReference type="ARBA" id="ARBA00075603"/>
    </source>
</evidence>
<dbReference type="InterPro" id="IPR036250">
    <property type="entry name" value="AcylCo_DH-like_C"/>
</dbReference>
<evidence type="ECO:0000256" key="10">
    <source>
        <dbReference type="ARBA" id="ARBA00066461"/>
    </source>
</evidence>
<evidence type="ECO:0000313" key="16">
    <source>
        <dbReference type="EMBL" id="ACA95947.1"/>
    </source>
</evidence>
<evidence type="ECO:0000256" key="11">
    <source>
        <dbReference type="ARBA" id="ARBA00068311"/>
    </source>
</evidence>
<dbReference type="InterPro" id="IPR006091">
    <property type="entry name" value="Acyl-CoA_Oxase/DH_mid-dom"/>
</dbReference>
<dbReference type="GO" id="GO:0003995">
    <property type="term" value="F:acyl-CoA dehydrogenase activity"/>
    <property type="evidence" value="ECO:0007669"/>
    <property type="project" value="TreeGrafter"/>
</dbReference>
<dbReference type="InterPro" id="IPR009075">
    <property type="entry name" value="AcylCo_DH/oxidase_C"/>
</dbReference>
<gene>
    <name evidence="16" type="ordered locus">Bcenmc03_6843</name>
</gene>
<dbReference type="InterPro" id="IPR013786">
    <property type="entry name" value="AcylCoA_DH/ox_N"/>
</dbReference>
<dbReference type="PANTHER" id="PTHR43884:SF12">
    <property type="entry name" value="ISOVALERYL-COA DEHYDROGENASE, MITOCHONDRIAL-RELATED"/>
    <property type="match status" value="1"/>
</dbReference>
<sequence length="393" mass="42746">MTYELTDDQVQIRDLIRRVARERVAPRADEIDRTAEYPHDIFALLKELGLFTLPFPEAYGGAGSVMSACIAVEEFGRVCYNTGYLLVVQWTPFGAILEGGTEEQKARLLPGLACGDLRGALSITEAQSGSDVSGIRTTARRKNGGYVLNGSKIWCTNSHIADFILVAAKTLDEQGQPLGINLFIVDRHTPGLTIGNEEDKMGARGVPSCPLYFDDAFIRADDRLGPEGSQGFKVAMEALNTSRPIVAARAVGIAQGAIDHAVKFIQDRVAFGQAISDFQGVRWMIADMVTQTEAARQLVYRTASLVDAGVSGRELAPMAAMAKMFASDVAMKVATDAVQLFGAAGISNEYPINRYFRDAKVVQIIEGTNQIQRNIVADNVLGRIRKNQERQPG</sequence>
<accession>B1KCK0</accession>
<evidence type="ECO:0000256" key="6">
    <source>
        <dbReference type="ARBA" id="ARBA00023002"/>
    </source>
</evidence>
<keyword evidence="6" id="KW-0560">Oxidoreductase</keyword>
<dbReference type="Proteomes" id="UP000002169">
    <property type="component" value="Chromosome 3"/>
</dbReference>
<dbReference type="FunFam" id="2.40.110.10:FF:000002">
    <property type="entry name" value="Acyl-CoA dehydrogenase fadE12"/>
    <property type="match status" value="1"/>
</dbReference>
<evidence type="ECO:0000259" key="13">
    <source>
        <dbReference type="Pfam" id="PF00441"/>
    </source>
</evidence>
<feature type="domain" description="Acyl-CoA oxidase/dehydrogenase middle" evidence="14">
    <location>
        <begin position="120"/>
        <end position="215"/>
    </location>
</feature>
<dbReference type="Pfam" id="PF00441">
    <property type="entry name" value="Acyl-CoA_dh_1"/>
    <property type="match status" value="1"/>
</dbReference>
<comment type="catalytic activity">
    <reaction evidence="7">
        <text>3-sulfinopropanoyl-CoA + H2O = propanoyl-CoA + sulfite + H(+)</text>
        <dbReference type="Rhea" id="RHEA:41624"/>
        <dbReference type="ChEBI" id="CHEBI:15377"/>
        <dbReference type="ChEBI" id="CHEBI:15378"/>
        <dbReference type="ChEBI" id="CHEBI:17359"/>
        <dbReference type="ChEBI" id="CHEBI:57392"/>
        <dbReference type="ChEBI" id="CHEBI:78349"/>
        <dbReference type="EC" id="3.13.1.4"/>
    </reaction>
    <physiologicalReaction direction="left-to-right" evidence="7">
        <dbReference type="Rhea" id="RHEA:41625"/>
    </physiologicalReaction>
</comment>
<dbReference type="InterPro" id="IPR009100">
    <property type="entry name" value="AcylCoA_DH/oxidase_NM_dom_sf"/>
</dbReference>
<organism evidence="16 17">
    <name type="scientific">Burkholderia orbicola (strain MC0-3)</name>
    <dbReference type="NCBI Taxonomy" id="406425"/>
    <lineage>
        <taxon>Bacteria</taxon>
        <taxon>Pseudomonadati</taxon>
        <taxon>Pseudomonadota</taxon>
        <taxon>Betaproteobacteria</taxon>
        <taxon>Burkholderiales</taxon>
        <taxon>Burkholderiaceae</taxon>
        <taxon>Burkholderia</taxon>
        <taxon>Burkholderia cepacia complex</taxon>
        <taxon>Burkholderia orbicola</taxon>
    </lineage>
</organism>
<dbReference type="PANTHER" id="PTHR43884">
    <property type="entry name" value="ACYL-COA DEHYDROGENASE"/>
    <property type="match status" value="1"/>
</dbReference>
<reference evidence="17" key="1">
    <citation type="submission" date="2008-02" db="EMBL/GenBank/DDBJ databases">
        <title>Complete sequence of chromosome 3 of Burkholderia cenocepacia MC0-3.</title>
        <authorList>
            <person name="Copeland A."/>
            <person name="Lucas S."/>
            <person name="Lapidus A."/>
            <person name="Barry K."/>
            <person name="Bruce D."/>
            <person name="Goodwin L."/>
            <person name="Glavina del Rio T."/>
            <person name="Dalin E."/>
            <person name="Tice H."/>
            <person name="Pitluck S."/>
            <person name="Chain P."/>
            <person name="Malfatti S."/>
            <person name="Shin M."/>
            <person name="Vergez L."/>
            <person name="Schmutz J."/>
            <person name="Larimer F."/>
            <person name="Land M."/>
            <person name="Hauser L."/>
            <person name="Kyrpides N."/>
            <person name="Mikhailova N."/>
            <person name="Tiedje J."/>
            <person name="Richardson P."/>
        </authorList>
    </citation>
    <scope>NUCLEOTIDE SEQUENCE [LARGE SCALE GENOMIC DNA]</scope>
    <source>
        <strain evidence="17">MC0-3</strain>
    </source>
</reference>
<dbReference type="InterPro" id="IPR037069">
    <property type="entry name" value="AcylCoA_DH/ox_N_sf"/>
</dbReference>
<name>B1KCK0_BURO0</name>
<comment type="subunit">
    <text evidence="9">Homotrimer or homotetramer.</text>
</comment>
<evidence type="ECO:0000256" key="9">
    <source>
        <dbReference type="ARBA" id="ARBA00065214"/>
    </source>
</evidence>
<evidence type="ECO:0000256" key="2">
    <source>
        <dbReference type="ARBA" id="ARBA00009347"/>
    </source>
</evidence>
<dbReference type="RefSeq" id="WP_012337309.1">
    <property type="nucleotide sequence ID" value="NC_010512.1"/>
</dbReference>
<keyword evidence="3" id="KW-0285">Flavoprotein</keyword>
<protein>
    <recommendedName>
        <fullName evidence="11">3-sulfinopropanoyl-CoA desulfinase</fullName>
        <ecNumber evidence="10">3.13.1.4</ecNumber>
    </recommendedName>
    <alternativeName>
        <fullName evidence="12">3-sulfinopropionyl coenzyme A desulfinase</fullName>
    </alternativeName>
</protein>
<dbReference type="FunFam" id="1.20.140.10:FF:000004">
    <property type="entry name" value="Acyl-CoA dehydrogenase FadE25"/>
    <property type="match status" value="1"/>
</dbReference>
<dbReference type="HOGENOM" id="CLU_018204_0_2_4"/>
<evidence type="ECO:0000313" key="17">
    <source>
        <dbReference type="Proteomes" id="UP000002169"/>
    </source>
</evidence>
<comment type="similarity">
    <text evidence="2">Belongs to the acyl-CoA dehydrogenase family.</text>
</comment>
<dbReference type="Gene3D" id="1.20.140.10">
    <property type="entry name" value="Butyryl-CoA Dehydrogenase, subunit A, domain 3"/>
    <property type="match status" value="1"/>
</dbReference>
<feature type="domain" description="Acyl-CoA dehydrogenase/oxidase C-terminal" evidence="13">
    <location>
        <begin position="230"/>
        <end position="380"/>
    </location>
</feature>
<dbReference type="EMBL" id="CP000960">
    <property type="protein sequence ID" value="ACA95947.1"/>
    <property type="molecule type" value="Genomic_DNA"/>
</dbReference>
<dbReference type="EC" id="3.13.1.4" evidence="10"/>
<dbReference type="PIRSF" id="PIRSF016578">
    <property type="entry name" value="HsaA"/>
    <property type="match status" value="1"/>
</dbReference>
<evidence type="ECO:0000256" key="3">
    <source>
        <dbReference type="ARBA" id="ARBA00022630"/>
    </source>
</evidence>
<keyword evidence="5" id="KW-0274">FAD</keyword>
<evidence type="ECO:0000256" key="7">
    <source>
        <dbReference type="ARBA" id="ARBA00052938"/>
    </source>
</evidence>
<evidence type="ECO:0000256" key="4">
    <source>
        <dbReference type="ARBA" id="ARBA00022801"/>
    </source>
</evidence>
<keyword evidence="4" id="KW-0378">Hydrolase</keyword>
<dbReference type="GO" id="GO:0050660">
    <property type="term" value="F:flavin adenine dinucleotide binding"/>
    <property type="evidence" value="ECO:0007669"/>
    <property type="project" value="InterPro"/>
</dbReference>
<dbReference type="Pfam" id="PF02771">
    <property type="entry name" value="Acyl-CoA_dh_N"/>
    <property type="match status" value="1"/>
</dbReference>
<dbReference type="AlphaFoldDB" id="B1KCK0"/>
<dbReference type="KEGG" id="bcm:Bcenmc03_6843"/>
<evidence type="ECO:0000259" key="14">
    <source>
        <dbReference type="Pfam" id="PF02770"/>
    </source>
</evidence>
<comment type="function">
    <text evidence="8">Catalyzes the conversion 3-sulfinopropanoyl-CoA (3SP-CoA) to propanoyl-CoA by abstraction of sulfite. Does not show dehydrogenase activity.</text>
</comment>
<dbReference type="Pfam" id="PF02770">
    <property type="entry name" value="Acyl-CoA_dh_M"/>
    <property type="match status" value="1"/>
</dbReference>
<evidence type="ECO:0000259" key="15">
    <source>
        <dbReference type="Pfam" id="PF02771"/>
    </source>
</evidence>
<dbReference type="SUPFAM" id="SSF47203">
    <property type="entry name" value="Acyl-CoA dehydrogenase C-terminal domain-like"/>
    <property type="match status" value="1"/>
</dbReference>
<dbReference type="Gene3D" id="2.40.110.10">
    <property type="entry name" value="Butyryl-CoA Dehydrogenase, subunit A, domain 2"/>
    <property type="match status" value="1"/>
</dbReference>
<evidence type="ECO:0000256" key="8">
    <source>
        <dbReference type="ARBA" id="ARBA00058152"/>
    </source>
</evidence>